<gene>
    <name evidence="2" type="ORF">MICAE_2930001</name>
</gene>
<dbReference type="HOGENOM" id="CLU_073820_9_0_3"/>
<comment type="caution">
    <text evidence="2">The sequence shown here is derived from an EMBL/GenBank/DDBJ whole genome shotgun (WGS) entry which is preliminary data.</text>
</comment>
<dbReference type="AlphaFoldDB" id="I4GXG0"/>
<sequence length="111" mass="13044">MIYERIENLKPEEFKRLTGVYPETFSLMVKIVSAEKAFHKKSGRPSKLSVEEQILMTLEYWREYRTYYHIGTSRGIDETTAMRIIKKVEDILIKSGLFNLPGKKTLVRESI</sequence>
<reference evidence="2 3" key="1">
    <citation type="submission" date="2012-04" db="EMBL/GenBank/DDBJ databases">
        <authorList>
            <person name="Genoscope - CEA"/>
        </authorList>
    </citation>
    <scope>NUCLEOTIDE SEQUENCE [LARGE SCALE GENOMIC DNA]</scope>
    <source>
        <strain evidence="2 3">9806</strain>
    </source>
</reference>
<feature type="domain" description="Transposase Helix-turn-helix" evidence="1">
    <location>
        <begin position="47"/>
        <end position="96"/>
    </location>
</feature>
<organism evidence="2 3">
    <name type="scientific">Microcystis aeruginosa PCC 9806</name>
    <dbReference type="NCBI Taxonomy" id="1160282"/>
    <lineage>
        <taxon>Bacteria</taxon>
        <taxon>Bacillati</taxon>
        <taxon>Cyanobacteriota</taxon>
        <taxon>Cyanophyceae</taxon>
        <taxon>Oscillatoriophycideae</taxon>
        <taxon>Chroococcales</taxon>
        <taxon>Microcystaceae</taxon>
        <taxon>Microcystis</taxon>
    </lineage>
</organism>
<name>I4GXG0_MICAE</name>
<accession>I4GXG0</accession>
<evidence type="ECO:0000313" key="2">
    <source>
        <dbReference type="EMBL" id="CCI14484.1"/>
    </source>
</evidence>
<evidence type="ECO:0000259" key="1">
    <source>
        <dbReference type="Pfam" id="PF13613"/>
    </source>
</evidence>
<dbReference type="EMBL" id="CAIL01000216">
    <property type="protein sequence ID" value="CCI14484.1"/>
    <property type="molecule type" value="Genomic_DNA"/>
</dbReference>
<dbReference type="Proteomes" id="UP000003273">
    <property type="component" value="Unassembled WGS sequence"/>
</dbReference>
<protein>
    <submittedName>
        <fullName evidence="2">Transposase</fullName>
    </submittedName>
</protein>
<dbReference type="InterPro" id="IPR027805">
    <property type="entry name" value="Transposase_HTH_dom"/>
</dbReference>
<proteinExistence type="predicted"/>
<evidence type="ECO:0000313" key="3">
    <source>
        <dbReference type="Proteomes" id="UP000003273"/>
    </source>
</evidence>
<dbReference type="Pfam" id="PF13613">
    <property type="entry name" value="HTH_Tnp_4"/>
    <property type="match status" value="1"/>
</dbReference>